<evidence type="ECO:0000313" key="5">
    <source>
        <dbReference type="Proteomes" id="UP000326354"/>
    </source>
</evidence>
<dbReference type="AlphaFoldDB" id="A0A5S9ILE0"/>
<keyword evidence="2" id="KW-1133">Transmembrane helix</keyword>
<protein>
    <recommendedName>
        <fullName evidence="3">Band 7 domain-containing protein</fullName>
    </recommendedName>
</protein>
<dbReference type="Pfam" id="PF01145">
    <property type="entry name" value="Band_7"/>
    <property type="match status" value="1"/>
</dbReference>
<keyword evidence="2" id="KW-0812">Transmembrane</keyword>
<dbReference type="InterPro" id="IPR001107">
    <property type="entry name" value="Band_7"/>
</dbReference>
<evidence type="ECO:0000313" key="4">
    <source>
        <dbReference type="EMBL" id="BBM84028.1"/>
    </source>
</evidence>
<sequence length="352" mass="40220">MKHLPVIVISGFVIILLFFMICVDIVPLDKVGVRSNMLGDGVEKQDLKPGMQIIIPGIHKLDILDPTLQELTFATERGEGPLKLRTSDQYTTQVDLTIFYSIREGKAWEVLTKMGPGYAFTHRFGQIARDAIWRVMGKMKTEDFYDSAKRIEFSRKTIIYLNKELAKMTDDKKGMVEANDLLIRKVVFDPRFETQLINKQLLDQRTLLAKSEKLREEEKEKTELIEKKTAADVLAINESKRQQIQTKIAENEREVAKILADARLKVKTRLSVANRSKREAIANAEKMKEIARAQGQKAINEAYQSFGGKMLLSRKFVENIQVGKIEINTNQVNPFDTEQFLKMVGAEVEVNK</sequence>
<keyword evidence="1" id="KW-0175">Coiled coil</keyword>
<evidence type="ECO:0000256" key="2">
    <source>
        <dbReference type="SAM" id="Phobius"/>
    </source>
</evidence>
<evidence type="ECO:0000259" key="3">
    <source>
        <dbReference type="Pfam" id="PF01145"/>
    </source>
</evidence>
<feature type="transmembrane region" description="Helical" evidence="2">
    <location>
        <begin position="6"/>
        <end position="28"/>
    </location>
</feature>
<feature type="coiled-coil region" evidence="1">
    <location>
        <begin position="207"/>
        <end position="301"/>
    </location>
</feature>
<reference evidence="4 5" key="1">
    <citation type="submission" date="2019-08" db="EMBL/GenBank/DDBJ databases">
        <title>Complete genome sequence of Candidatus Uab amorphum.</title>
        <authorList>
            <person name="Shiratori T."/>
            <person name="Suzuki S."/>
            <person name="Kakizawa Y."/>
            <person name="Ishida K."/>
        </authorList>
    </citation>
    <scope>NUCLEOTIDE SEQUENCE [LARGE SCALE GENOMIC DNA]</scope>
    <source>
        <strain evidence="4 5">SRT547</strain>
    </source>
</reference>
<feature type="domain" description="Band 7" evidence="3">
    <location>
        <begin position="26"/>
        <end position="218"/>
    </location>
</feature>
<dbReference type="OrthoDB" id="5490631at2"/>
<accession>A0A5S9ILE0</accession>
<organism evidence="4 5">
    <name type="scientific">Uabimicrobium amorphum</name>
    <dbReference type="NCBI Taxonomy" id="2596890"/>
    <lineage>
        <taxon>Bacteria</taxon>
        <taxon>Pseudomonadati</taxon>
        <taxon>Planctomycetota</taxon>
        <taxon>Candidatus Uabimicrobiia</taxon>
        <taxon>Candidatus Uabimicrobiales</taxon>
        <taxon>Candidatus Uabimicrobiaceae</taxon>
        <taxon>Candidatus Uabimicrobium</taxon>
    </lineage>
</organism>
<name>A0A5S9ILE0_UABAM</name>
<dbReference type="KEGG" id="uam:UABAM_02383"/>
<keyword evidence="5" id="KW-1185">Reference proteome</keyword>
<gene>
    <name evidence="4" type="ORF">UABAM_02383</name>
</gene>
<dbReference type="Proteomes" id="UP000326354">
    <property type="component" value="Chromosome"/>
</dbReference>
<keyword evidence="2" id="KW-0472">Membrane</keyword>
<proteinExistence type="predicted"/>
<dbReference type="RefSeq" id="WP_151968207.1">
    <property type="nucleotide sequence ID" value="NZ_AP019860.1"/>
</dbReference>
<evidence type="ECO:0000256" key="1">
    <source>
        <dbReference type="SAM" id="Coils"/>
    </source>
</evidence>
<dbReference type="EMBL" id="AP019860">
    <property type="protein sequence ID" value="BBM84028.1"/>
    <property type="molecule type" value="Genomic_DNA"/>
</dbReference>